<evidence type="ECO:0000313" key="3">
    <source>
        <dbReference type="Proteomes" id="UP000290253"/>
    </source>
</evidence>
<evidence type="ECO:0000259" key="1">
    <source>
        <dbReference type="Pfam" id="PF13144"/>
    </source>
</evidence>
<name>A0A4Q1SEG1_9BACT</name>
<dbReference type="OrthoDB" id="120842at2"/>
<dbReference type="Gene3D" id="2.30.30.760">
    <property type="match status" value="1"/>
</dbReference>
<keyword evidence="3" id="KW-1185">Reference proteome</keyword>
<comment type="caution">
    <text evidence="2">The sequence shown here is derived from an EMBL/GenBank/DDBJ whole genome shotgun (WGS) entry which is preliminary data.</text>
</comment>
<reference evidence="2 3" key="1">
    <citation type="journal article" date="2016" name="Int. J. Syst. Evol. Microbiol.">
        <title>Acidipila dinghuensis sp. nov., an acidobacterium isolated from forest soil.</title>
        <authorList>
            <person name="Jiang Y.W."/>
            <person name="Wang J."/>
            <person name="Chen M.H."/>
            <person name="Lv Y.Y."/>
            <person name="Qiu L.H."/>
        </authorList>
    </citation>
    <scope>NUCLEOTIDE SEQUENCE [LARGE SCALE GENOMIC DNA]</scope>
    <source>
        <strain evidence="2 3">DHOF10</strain>
    </source>
</reference>
<sequence length="142" mass="15126">MSVPWLLAAMLLGAGNKSCTGERVEAVVHDATTRRDWLRMRDCAHPEWPAHLQLDPIGQRLKEPLGYAEAKALPAPIVVKAGMPVTVWQDGTAHIRLSGVAAQSAPIGGEIVVRLGSGWLLRGVVRGPGSVELSAPAGWSRP</sequence>
<dbReference type="Pfam" id="PF13144">
    <property type="entry name" value="ChapFlgA"/>
    <property type="match status" value="1"/>
</dbReference>
<dbReference type="InterPro" id="IPR017585">
    <property type="entry name" value="SAF_FlgA"/>
</dbReference>
<evidence type="ECO:0000313" key="2">
    <source>
        <dbReference type="EMBL" id="RXS95652.1"/>
    </source>
</evidence>
<proteinExistence type="predicted"/>
<gene>
    <name evidence="2" type="ORF">ESZ00_13940</name>
</gene>
<dbReference type="EMBL" id="SDMK01000002">
    <property type="protein sequence ID" value="RXS95652.1"/>
    <property type="molecule type" value="Genomic_DNA"/>
</dbReference>
<accession>A0A4Q1SEG1</accession>
<organism evidence="2 3">
    <name type="scientific">Silvibacterium dinghuense</name>
    <dbReference type="NCBI Taxonomy" id="1560006"/>
    <lineage>
        <taxon>Bacteria</taxon>
        <taxon>Pseudomonadati</taxon>
        <taxon>Acidobacteriota</taxon>
        <taxon>Terriglobia</taxon>
        <taxon>Terriglobales</taxon>
        <taxon>Acidobacteriaceae</taxon>
        <taxon>Silvibacterium</taxon>
    </lineage>
</organism>
<protein>
    <recommendedName>
        <fullName evidence="1">Flagella basal body P-ring formation protein FlgA SAF domain-containing protein</fullName>
    </recommendedName>
</protein>
<dbReference type="RefSeq" id="WP_129208848.1">
    <property type="nucleotide sequence ID" value="NZ_BMGU01000004.1"/>
</dbReference>
<feature type="domain" description="Flagella basal body P-ring formation protein FlgA SAF" evidence="1">
    <location>
        <begin position="70"/>
        <end position="132"/>
    </location>
</feature>
<dbReference type="Proteomes" id="UP000290253">
    <property type="component" value="Unassembled WGS sequence"/>
</dbReference>
<dbReference type="AlphaFoldDB" id="A0A4Q1SEG1"/>